<protein>
    <recommendedName>
        <fullName evidence="3">DUF35 domain-containing protein</fullName>
    </recommendedName>
</protein>
<dbReference type="EMBL" id="MFHI01000034">
    <property type="protein sequence ID" value="OGF77835.1"/>
    <property type="molecule type" value="Genomic_DNA"/>
</dbReference>
<evidence type="ECO:0000313" key="1">
    <source>
        <dbReference type="EMBL" id="OGF77835.1"/>
    </source>
</evidence>
<dbReference type="Gene3D" id="6.10.30.10">
    <property type="match status" value="1"/>
</dbReference>
<reference evidence="1 2" key="1">
    <citation type="journal article" date="2016" name="Nat. Commun.">
        <title>Thousands of microbial genomes shed light on interconnected biogeochemical processes in an aquifer system.</title>
        <authorList>
            <person name="Anantharaman K."/>
            <person name="Brown C.T."/>
            <person name="Hug L.A."/>
            <person name="Sharon I."/>
            <person name="Castelle C.J."/>
            <person name="Probst A.J."/>
            <person name="Thomas B.C."/>
            <person name="Singh A."/>
            <person name="Wilkins M.J."/>
            <person name="Karaoz U."/>
            <person name="Brodie E.L."/>
            <person name="Williams K.H."/>
            <person name="Hubbard S.S."/>
            <person name="Banfield J.F."/>
        </authorList>
    </citation>
    <scope>NUCLEOTIDE SEQUENCE [LARGE SCALE GENOMIC DNA]</scope>
</reference>
<dbReference type="PANTHER" id="PTHR34075">
    <property type="entry name" value="BLR3430 PROTEIN"/>
    <property type="match status" value="1"/>
</dbReference>
<gene>
    <name evidence="1" type="ORF">A2W54_03470</name>
</gene>
<proteinExistence type="predicted"/>
<dbReference type="InterPro" id="IPR052513">
    <property type="entry name" value="Thioester_dehydratase-like"/>
</dbReference>
<dbReference type="PANTHER" id="PTHR34075:SF5">
    <property type="entry name" value="BLR3430 PROTEIN"/>
    <property type="match status" value="1"/>
</dbReference>
<dbReference type="Proteomes" id="UP000178425">
    <property type="component" value="Unassembled WGS sequence"/>
</dbReference>
<organism evidence="1 2">
    <name type="scientific">Candidatus Giovannonibacteria bacterium RIFCSPHIGHO2_02_43_13</name>
    <dbReference type="NCBI Taxonomy" id="1798330"/>
    <lineage>
        <taxon>Bacteria</taxon>
        <taxon>Candidatus Giovannoniibacteriota</taxon>
    </lineage>
</organism>
<accession>A0A1F5WQA8</accession>
<comment type="caution">
    <text evidence="1">The sequence shown here is derived from an EMBL/GenBank/DDBJ whole genome shotgun (WGS) entry which is preliminary data.</text>
</comment>
<dbReference type="InterPro" id="IPR012340">
    <property type="entry name" value="NA-bd_OB-fold"/>
</dbReference>
<name>A0A1F5WQA8_9BACT</name>
<dbReference type="SUPFAM" id="SSF50249">
    <property type="entry name" value="Nucleic acid-binding proteins"/>
    <property type="match status" value="1"/>
</dbReference>
<evidence type="ECO:0000313" key="2">
    <source>
        <dbReference type="Proteomes" id="UP000178425"/>
    </source>
</evidence>
<dbReference type="AlphaFoldDB" id="A0A1F5WQA8"/>
<evidence type="ECO:0008006" key="3">
    <source>
        <dbReference type="Google" id="ProtNLM"/>
    </source>
</evidence>
<sequence length="178" mass="20277">MNNRKIRQHVMIPSDGAPKLAKEWFKEKIPDDLLVRFNPREIVHVHTYGGLSKFFKGLTEGALLGTKCWNCGGPEGNIWLPPRVHCPDCWRKMTWMTIDPTGAKIYSHSTTNLPGAGFKGTVPCPLISLEIPKVWTRPMSYLSKFAEDEPYIGMPVKPVFRRRNPTYTILDLAWVPVD</sequence>